<gene>
    <name evidence="3" type="ordered locus">B005_4200</name>
</gene>
<keyword evidence="1" id="KW-0812">Transmembrane</keyword>
<organism evidence="3 4">
    <name type="scientific">Nocardiopsis alba (strain ATCC BAA-2165 / BE74)</name>
    <dbReference type="NCBI Taxonomy" id="1205910"/>
    <lineage>
        <taxon>Bacteria</taxon>
        <taxon>Bacillati</taxon>
        <taxon>Actinomycetota</taxon>
        <taxon>Actinomycetes</taxon>
        <taxon>Streptosporangiales</taxon>
        <taxon>Nocardiopsidaceae</taxon>
        <taxon>Nocardiopsis</taxon>
    </lineage>
</organism>
<evidence type="ECO:0000259" key="2">
    <source>
        <dbReference type="Pfam" id="PF07670"/>
    </source>
</evidence>
<dbReference type="STRING" id="1205910.B005_4200"/>
<reference evidence="4" key="2">
    <citation type="submission" date="2012-08" db="EMBL/GenBank/DDBJ databases">
        <title>Whole-genome sequence of Nocardiopsis alba strain ATCC BAA-2165 associated with honeybees.</title>
        <authorList>
            <person name="Qiao J."/>
            <person name="Chen L."/>
            <person name="Li Y."/>
            <person name="Wang J."/>
            <person name="Zhang W."/>
            <person name="Chen S."/>
        </authorList>
    </citation>
    <scope>NUCLEOTIDE SEQUENCE [LARGE SCALE GENOMIC DNA]</scope>
    <source>
        <strain evidence="4">ATCC BAA-2165 / BE74</strain>
    </source>
</reference>
<protein>
    <submittedName>
        <fullName evidence="3">Nucleoside recognition family protein</fullName>
    </submittedName>
</protein>
<evidence type="ECO:0000313" key="3">
    <source>
        <dbReference type="EMBL" id="AFR10578.1"/>
    </source>
</evidence>
<keyword evidence="1" id="KW-1133">Transmembrane helix</keyword>
<feature type="domain" description="Nucleoside transporter/FeoB GTPase Gate" evidence="2">
    <location>
        <begin position="146"/>
        <end position="244"/>
    </location>
</feature>
<dbReference type="EMBL" id="CP003788">
    <property type="protein sequence ID" value="AFR10578.1"/>
    <property type="molecule type" value="Genomic_DNA"/>
</dbReference>
<feature type="transmembrane region" description="Helical" evidence="1">
    <location>
        <begin position="222"/>
        <end position="244"/>
    </location>
</feature>
<feature type="transmembrane region" description="Helical" evidence="1">
    <location>
        <begin position="437"/>
        <end position="459"/>
    </location>
</feature>
<feature type="transmembrane region" description="Helical" evidence="1">
    <location>
        <begin position="151"/>
        <end position="174"/>
    </location>
</feature>
<dbReference type="Pfam" id="PF07670">
    <property type="entry name" value="Gate"/>
    <property type="match status" value="1"/>
</dbReference>
<dbReference type="AlphaFoldDB" id="J7LAC3"/>
<sequence length="461" mass="49884">MTWVTSWFTAGTVRFGTTRGARVSEGTTVERTPGVWRLVVYSGIGIFMFFVPLTIGDRNAIPLDHLVGLVQKGLGPTLPYVIWLIIAAGTVVPFATGAWRRDRVRTVFALLNVVGLVAATMVVLEVGPAWFLQEDLAPFLFDSVAVNVGLLVPVGAVFLALLVGYGLLEFVGVLMQRVMRPLWRVPGRSAVDAAASFVGSYSLGLLITDRVYRSGRYTGREAAIIAVGFSTVSVTFMVVIANTLDLMGMWTTYFLLSLFVTYAVTAILVRVPPLSRIPDTPFPGATAHPEERIDERRLQAAWAEARRALRAAPPLARGVRTNLVEGVRMSMSILPSIMSVGTFGLILARYTPVFDLMGYLLLPFTWLVRLPEPAETAKALSAGIAEVFLPATMTAGAEDAVLRLVVGVVSVSAIVFFSALVPCVLATSIPLTVWNLVVIWFQRVALSVLITTPLAYLLVGA</sequence>
<feature type="transmembrane region" description="Helical" evidence="1">
    <location>
        <begin position="107"/>
        <end position="131"/>
    </location>
</feature>
<feature type="transmembrane region" description="Helical" evidence="1">
    <location>
        <begin position="250"/>
        <end position="269"/>
    </location>
</feature>
<keyword evidence="1" id="KW-0472">Membrane</keyword>
<evidence type="ECO:0000256" key="1">
    <source>
        <dbReference type="SAM" id="Phobius"/>
    </source>
</evidence>
<dbReference type="HOGENOM" id="CLU_048533_0_0_11"/>
<reference evidence="3 4" key="1">
    <citation type="journal article" date="2012" name="J. Bacteriol.">
        <title>Whole-Genome Sequence of Nocardiopsis alba Strain ATCC BAA-2165, Associated with Honeybees.</title>
        <authorList>
            <person name="Qiao J."/>
            <person name="Chen L."/>
            <person name="Li Y."/>
            <person name="Wang J."/>
            <person name="Zhang W."/>
            <person name="Chen S."/>
        </authorList>
    </citation>
    <scope>NUCLEOTIDE SEQUENCE [LARGE SCALE GENOMIC DNA]</scope>
    <source>
        <strain evidence="4">ATCC BAA-2165 / BE74</strain>
    </source>
</reference>
<evidence type="ECO:0000313" key="4">
    <source>
        <dbReference type="Proteomes" id="UP000003779"/>
    </source>
</evidence>
<name>J7LAC3_NOCAA</name>
<dbReference type="KEGG" id="nal:B005_4200"/>
<dbReference type="PATRIC" id="fig|1205910.3.peg.3977"/>
<proteinExistence type="predicted"/>
<dbReference type="InterPro" id="IPR011642">
    <property type="entry name" value="Gate_dom"/>
</dbReference>
<dbReference type="eggNOG" id="COG3314">
    <property type="taxonomic scope" value="Bacteria"/>
</dbReference>
<dbReference type="Proteomes" id="UP000003779">
    <property type="component" value="Chromosome"/>
</dbReference>
<accession>J7LAC3</accession>
<feature type="transmembrane region" description="Helical" evidence="1">
    <location>
        <begin position="76"/>
        <end position="95"/>
    </location>
</feature>
<feature type="transmembrane region" description="Helical" evidence="1">
    <location>
        <begin position="38"/>
        <end position="56"/>
    </location>
</feature>
<feature type="transmembrane region" description="Helical" evidence="1">
    <location>
        <begin position="400"/>
        <end position="425"/>
    </location>
</feature>